<sequence>MISNHAAKTEVVLTQIIRRVEVTVQEGGGGTHQITVGSHPGSVPWSALTSVPANLCLATVTEDRLSIEFRDLAGNLISKAPYLP</sequence>
<dbReference type="RefSeq" id="WP_133797277.1">
    <property type="nucleotide sequence ID" value="NZ_SOCA01000012.1"/>
</dbReference>
<reference evidence="1 2" key="1">
    <citation type="submission" date="2019-03" db="EMBL/GenBank/DDBJ databases">
        <title>Genomic Encyclopedia of Archaeal and Bacterial Type Strains, Phase II (KMG-II): from individual species to whole genera.</title>
        <authorList>
            <person name="Goeker M."/>
        </authorList>
    </citation>
    <scope>NUCLEOTIDE SEQUENCE [LARGE SCALE GENOMIC DNA]</scope>
    <source>
        <strain evidence="1 2">ATCC 25309</strain>
    </source>
</reference>
<accession>A0A4R7RKP4</accession>
<keyword evidence="2" id="KW-1185">Reference proteome</keyword>
<name>A0A4R7RKP4_9BACT</name>
<proteinExistence type="predicted"/>
<dbReference type="EMBL" id="SOCA01000012">
    <property type="protein sequence ID" value="TDU64112.1"/>
    <property type="molecule type" value="Genomic_DNA"/>
</dbReference>
<evidence type="ECO:0000313" key="2">
    <source>
        <dbReference type="Proteomes" id="UP000295662"/>
    </source>
</evidence>
<gene>
    <name evidence="1" type="ORF">EI77_04296</name>
</gene>
<organism evidence="1 2">
    <name type="scientific">Prosthecobacter fusiformis</name>
    <dbReference type="NCBI Taxonomy" id="48464"/>
    <lineage>
        <taxon>Bacteria</taxon>
        <taxon>Pseudomonadati</taxon>
        <taxon>Verrucomicrobiota</taxon>
        <taxon>Verrucomicrobiia</taxon>
        <taxon>Verrucomicrobiales</taxon>
        <taxon>Verrucomicrobiaceae</taxon>
        <taxon>Prosthecobacter</taxon>
    </lineage>
</organism>
<comment type="caution">
    <text evidence="1">The sequence shown here is derived from an EMBL/GenBank/DDBJ whole genome shotgun (WGS) entry which is preliminary data.</text>
</comment>
<dbReference type="AlphaFoldDB" id="A0A4R7RKP4"/>
<evidence type="ECO:0000313" key="1">
    <source>
        <dbReference type="EMBL" id="TDU64112.1"/>
    </source>
</evidence>
<dbReference type="Proteomes" id="UP000295662">
    <property type="component" value="Unassembled WGS sequence"/>
</dbReference>
<protein>
    <submittedName>
        <fullName evidence="1">Uncharacterized protein</fullName>
    </submittedName>
</protein>